<proteinExistence type="predicted"/>
<name>A0A0E9WBK5_ANGAN</name>
<accession>A0A0E9WBK5</accession>
<feature type="compositionally biased region" description="Polar residues" evidence="1">
    <location>
        <begin position="48"/>
        <end position="61"/>
    </location>
</feature>
<organism evidence="2">
    <name type="scientific">Anguilla anguilla</name>
    <name type="common">European freshwater eel</name>
    <name type="synonym">Muraena anguilla</name>
    <dbReference type="NCBI Taxonomy" id="7936"/>
    <lineage>
        <taxon>Eukaryota</taxon>
        <taxon>Metazoa</taxon>
        <taxon>Chordata</taxon>
        <taxon>Craniata</taxon>
        <taxon>Vertebrata</taxon>
        <taxon>Euteleostomi</taxon>
        <taxon>Actinopterygii</taxon>
        <taxon>Neopterygii</taxon>
        <taxon>Teleostei</taxon>
        <taxon>Anguilliformes</taxon>
        <taxon>Anguillidae</taxon>
        <taxon>Anguilla</taxon>
    </lineage>
</organism>
<reference evidence="2" key="1">
    <citation type="submission" date="2014-11" db="EMBL/GenBank/DDBJ databases">
        <authorList>
            <person name="Amaro Gonzalez C."/>
        </authorList>
    </citation>
    <scope>NUCLEOTIDE SEQUENCE</scope>
</reference>
<dbReference type="EMBL" id="GBXM01020823">
    <property type="protein sequence ID" value="JAH87754.1"/>
    <property type="molecule type" value="Transcribed_RNA"/>
</dbReference>
<evidence type="ECO:0000313" key="2">
    <source>
        <dbReference type="EMBL" id="JAH87754.1"/>
    </source>
</evidence>
<dbReference type="AlphaFoldDB" id="A0A0E9WBK5"/>
<reference evidence="2" key="2">
    <citation type="journal article" date="2015" name="Fish Shellfish Immunol.">
        <title>Early steps in the European eel (Anguilla anguilla)-Vibrio vulnificus interaction in the gills: Role of the RtxA13 toxin.</title>
        <authorList>
            <person name="Callol A."/>
            <person name="Pajuelo D."/>
            <person name="Ebbesson L."/>
            <person name="Teles M."/>
            <person name="MacKenzie S."/>
            <person name="Amaro C."/>
        </authorList>
    </citation>
    <scope>NUCLEOTIDE SEQUENCE</scope>
</reference>
<evidence type="ECO:0000256" key="1">
    <source>
        <dbReference type="SAM" id="MobiDB-lite"/>
    </source>
</evidence>
<sequence length="61" mass="6595">MRSEFGGSRLPGLRRVADELPPGEGVRVPQREDGPQGDAGENGRVCGQRSSFSQSQHLQCD</sequence>
<feature type="region of interest" description="Disordered" evidence="1">
    <location>
        <begin position="1"/>
        <end position="61"/>
    </location>
</feature>
<protein>
    <submittedName>
        <fullName evidence="2">Uncharacterized protein</fullName>
    </submittedName>
</protein>